<dbReference type="Gene3D" id="1.10.1410.40">
    <property type="match status" value="1"/>
</dbReference>
<organism evidence="4 5">
    <name type="scientific">Dreissena polymorpha</name>
    <name type="common">Zebra mussel</name>
    <name type="synonym">Mytilus polymorpha</name>
    <dbReference type="NCBI Taxonomy" id="45954"/>
    <lineage>
        <taxon>Eukaryota</taxon>
        <taxon>Metazoa</taxon>
        <taxon>Spiralia</taxon>
        <taxon>Lophotrochozoa</taxon>
        <taxon>Mollusca</taxon>
        <taxon>Bivalvia</taxon>
        <taxon>Autobranchia</taxon>
        <taxon>Heteroconchia</taxon>
        <taxon>Euheterodonta</taxon>
        <taxon>Imparidentia</taxon>
        <taxon>Neoheterodontei</taxon>
        <taxon>Myida</taxon>
        <taxon>Dreissenoidea</taxon>
        <taxon>Dreissenidae</taxon>
        <taxon>Dreissena</taxon>
    </lineage>
</organism>
<dbReference type="Pfam" id="PF03281">
    <property type="entry name" value="Mab-21"/>
    <property type="match status" value="1"/>
</dbReference>
<reference evidence="4" key="1">
    <citation type="journal article" date="2019" name="bioRxiv">
        <title>The Genome of the Zebra Mussel, Dreissena polymorpha: A Resource for Invasive Species Research.</title>
        <authorList>
            <person name="McCartney M.A."/>
            <person name="Auch B."/>
            <person name="Kono T."/>
            <person name="Mallez S."/>
            <person name="Zhang Y."/>
            <person name="Obille A."/>
            <person name="Becker A."/>
            <person name="Abrahante J.E."/>
            <person name="Garbe J."/>
            <person name="Badalamenti J.P."/>
            <person name="Herman A."/>
            <person name="Mangelson H."/>
            <person name="Liachko I."/>
            <person name="Sullivan S."/>
            <person name="Sone E.D."/>
            <person name="Koren S."/>
            <person name="Silverstein K.A.T."/>
            <person name="Beckman K.B."/>
            <person name="Gohl D.M."/>
        </authorList>
    </citation>
    <scope>NUCLEOTIDE SEQUENCE</scope>
    <source>
        <strain evidence="4">Duluth1</strain>
        <tissue evidence="4">Whole animal</tissue>
    </source>
</reference>
<comment type="similarity">
    <text evidence="1">Belongs to the mab-21 family.</text>
</comment>
<gene>
    <name evidence="4" type="ORF">DPMN_127118</name>
</gene>
<dbReference type="Pfam" id="PF20266">
    <property type="entry name" value="Mab-21_C"/>
    <property type="match status" value="1"/>
</dbReference>
<evidence type="ECO:0000256" key="1">
    <source>
        <dbReference type="ARBA" id="ARBA00008307"/>
    </source>
</evidence>
<evidence type="ECO:0000313" key="5">
    <source>
        <dbReference type="Proteomes" id="UP000828390"/>
    </source>
</evidence>
<sequence length="449" mass="52380">MCSLMTTLGYGEEIRRRRTDNYRERDRRINSIQNYFTAITAGSKAEGLTCPRESDFDWLIVLNDVLCVESGISLRTIQDDKYLLRIDTRASPGYCKLLQEREMLNMGWLFVQASMCDNEYGEKNLSSALWMKNLLLEFRFVNNIFGRVSCEIAGPSIPGIDGEVQFDRVLALRCHCNSILQRWAARPRHWPSRDIIAKVVSLGAYVTPIGSKESEYKHMEWRICFNTGETELVNNLTDTQAKVYVILKMILKEIIKPKNKEITSFVLKNIVLWQAEKTPRTEFLAGSFFHWLHDGLKELKTAIENRHFRYYMIPERNLMAACGLDDALQSKWVADITDMMEEGPKVILRLEKIRKAIVASPEPMLWFSRKKVEMELLTLEVYTRMGQFKTLTDYNIFINAIRRRKFEIVREVKVRMALEDSSSLHELNDLLDGRFSPHELENLYMRLLT</sequence>
<dbReference type="Proteomes" id="UP000828390">
    <property type="component" value="Unassembled WGS sequence"/>
</dbReference>
<feature type="domain" description="Mab-21-like nucleotidyltransferase" evidence="2">
    <location>
        <begin position="163"/>
        <end position="234"/>
    </location>
</feature>
<proteinExistence type="inferred from homology"/>
<comment type="caution">
    <text evidence="4">The sequence shown here is derived from an EMBL/GenBank/DDBJ whole genome shotgun (WGS) entry which is preliminary data.</text>
</comment>
<dbReference type="PANTHER" id="PTHR10656">
    <property type="entry name" value="CELL FATE DETERMINING PROTEIN MAB21-RELATED"/>
    <property type="match status" value="1"/>
</dbReference>
<dbReference type="InterPro" id="IPR046906">
    <property type="entry name" value="Mab-21_HhH/H2TH-like"/>
</dbReference>
<dbReference type="AlphaFoldDB" id="A0A9D4JW85"/>
<evidence type="ECO:0008006" key="6">
    <source>
        <dbReference type="Google" id="ProtNLM"/>
    </source>
</evidence>
<dbReference type="EMBL" id="JAIWYP010000005">
    <property type="protein sequence ID" value="KAH3825244.1"/>
    <property type="molecule type" value="Genomic_DNA"/>
</dbReference>
<protein>
    <recommendedName>
        <fullName evidence="6">Mab-21-like HhH/H2TH-like domain-containing protein</fullName>
    </recommendedName>
</protein>
<dbReference type="SMART" id="SM01265">
    <property type="entry name" value="Mab-21"/>
    <property type="match status" value="1"/>
</dbReference>
<feature type="domain" description="Mab-21-like HhH/H2TH-like" evidence="3">
    <location>
        <begin position="242"/>
        <end position="322"/>
    </location>
</feature>
<dbReference type="PANTHER" id="PTHR10656:SF69">
    <property type="entry name" value="MAB-21-LIKE HHH_H2TH-LIKE DOMAIN-CONTAINING PROTEIN"/>
    <property type="match status" value="1"/>
</dbReference>
<evidence type="ECO:0000259" key="3">
    <source>
        <dbReference type="Pfam" id="PF20266"/>
    </source>
</evidence>
<evidence type="ECO:0000313" key="4">
    <source>
        <dbReference type="EMBL" id="KAH3825244.1"/>
    </source>
</evidence>
<dbReference type="InterPro" id="IPR024810">
    <property type="entry name" value="MAB21L/cGLR"/>
</dbReference>
<accession>A0A9D4JW85</accession>
<name>A0A9D4JW85_DREPO</name>
<reference evidence="4" key="2">
    <citation type="submission" date="2020-11" db="EMBL/GenBank/DDBJ databases">
        <authorList>
            <person name="McCartney M.A."/>
            <person name="Auch B."/>
            <person name="Kono T."/>
            <person name="Mallez S."/>
            <person name="Becker A."/>
            <person name="Gohl D.M."/>
            <person name="Silverstein K.A.T."/>
            <person name="Koren S."/>
            <person name="Bechman K.B."/>
            <person name="Herman A."/>
            <person name="Abrahante J.E."/>
            <person name="Garbe J."/>
        </authorList>
    </citation>
    <scope>NUCLEOTIDE SEQUENCE</scope>
    <source>
        <strain evidence="4">Duluth1</strain>
        <tissue evidence="4">Whole animal</tissue>
    </source>
</reference>
<evidence type="ECO:0000259" key="2">
    <source>
        <dbReference type="Pfam" id="PF03281"/>
    </source>
</evidence>
<dbReference type="InterPro" id="IPR046903">
    <property type="entry name" value="Mab-21-like_nuc_Trfase"/>
</dbReference>
<keyword evidence="5" id="KW-1185">Reference proteome</keyword>